<dbReference type="EMBL" id="ML977501">
    <property type="protein sequence ID" value="KAF2131909.1"/>
    <property type="molecule type" value="Genomic_DNA"/>
</dbReference>
<evidence type="ECO:0000313" key="2">
    <source>
        <dbReference type="Proteomes" id="UP000799771"/>
    </source>
</evidence>
<evidence type="ECO:0000313" key="1">
    <source>
        <dbReference type="EMBL" id="KAF2131909.1"/>
    </source>
</evidence>
<dbReference type="GeneID" id="54410615"/>
<dbReference type="Proteomes" id="UP000799771">
    <property type="component" value="Unassembled WGS sequence"/>
</dbReference>
<organism evidence="1 2">
    <name type="scientific">Dothidotthia symphoricarpi CBS 119687</name>
    <dbReference type="NCBI Taxonomy" id="1392245"/>
    <lineage>
        <taxon>Eukaryota</taxon>
        <taxon>Fungi</taxon>
        <taxon>Dikarya</taxon>
        <taxon>Ascomycota</taxon>
        <taxon>Pezizomycotina</taxon>
        <taxon>Dothideomycetes</taxon>
        <taxon>Pleosporomycetidae</taxon>
        <taxon>Pleosporales</taxon>
        <taxon>Dothidotthiaceae</taxon>
        <taxon>Dothidotthia</taxon>
    </lineage>
</organism>
<dbReference type="RefSeq" id="XP_033526296.1">
    <property type="nucleotide sequence ID" value="XM_033670183.1"/>
</dbReference>
<dbReference type="OrthoDB" id="5427517at2759"/>
<dbReference type="AlphaFoldDB" id="A0A6A6AIZ3"/>
<proteinExistence type="predicted"/>
<accession>A0A6A6AIZ3</accession>
<sequence>MTSALDSRPGRAPFDVDPDSSFETLAHAAIELELRHPNTALRGMPEDMLKETALEGLMIMHEAIVRCLVRGDLPATYRTSGSAVRTLLNRLSESQSPSMARDLNVKGEAADARLNNMPVQPTIYAQYMVDAKDGLGPDSPQLHRIIKRMREYCDAKNNHQDAYRVDTHANPPQSNSTARIANTLRFCDALEERLQWDQHPERRPLAEIGYTQSLWKRLGDHRAHRGSTKVMNLFESICIDEFGETKFRVDQHVVALLENANQESVMEAVLARMANAYHYSGFGFNIGGAGGSCTSALSFTADEYLRFANYNDAVYLENHEREASIRHEIMQLEVTRQAGILAGERFNLEKDMQAILVAGKGKGKLPRMND</sequence>
<name>A0A6A6AIZ3_9PLEO</name>
<reference evidence="1" key="1">
    <citation type="journal article" date="2020" name="Stud. Mycol.">
        <title>101 Dothideomycetes genomes: a test case for predicting lifestyles and emergence of pathogens.</title>
        <authorList>
            <person name="Haridas S."/>
            <person name="Albert R."/>
            <person name="Binder M."/>
            <person name="Bloem J."/>
            <person name="Labutti K."/>
            <person name="Salamov A."/>
            <person name="Andreopoulos B."/>
            <person name="Baker S."/>
            <person name="Barry K."/>
            <person name="Bills G."/>
            <person name="Bluhm B."/>
            <person name="Cannon C."/>
            <person name="Castanera R."/>
            <person name="Culley D."/>
            <person name="Daum C."/>
            <person name="Ezra D."/>
            <person name="Gonzalez J."/>
            <person name="Henrissat B."/>
            <person name="Kuo A."/>
            <person name="Liang C."/>
            <person name="Lipzen A."/>
            <person name="Lutzoni F."/>
            <person name="Magnuson J."/>
            <person name="Mondo S."/>
            <person name="Nolan M."/>
            <person name="Ohm R."/>
            <person name="Pangilinan J."/>
            <person name="Park H.-J."/>
            <person name="Ramirez L."/>
            <person name="Alfaro M."/>
            <person name="Sun H."/>
            <person name="Tritt A."/>
            <person name="Yoshinaga Y."/>
            <person name="Zwiers L.-H."/>
            <person name="Turgeon B."/>
            <person name="Goodwin S."/>
            <person name="Spatafora J."/>
            <person name="Crous P."/>
            <person name="Grigoriev I."/>
        </authorList>
    </citation>
    <scope>NUCLEOTIDE SEQUENCE</scope>
    <source>
        <strain evidence="1">CBS 119687</strain>
    </source>
</reference>
<protein>
    <submittedName>
        <fullName evidence="1">Uncharacterized protein</fullName>
    </submittedName>
</protein>
<keyword evidence="2" id="KW-1185">Reference proteome</keyword>
<gene>
    <name evidence="1" type="ORF">P153DRAFT_382799</name>
</gene>